<dbReference type="PANTHER" id="PTHR12832:SF11">
    <property type="entry name" value="LD23868P"/>
    <property type="match status" value="1"/>
</dbReference>
<organism evidence="3 4">
    <name type="scientific">Lagenidium giganteum</name>
    <dbReference type="NCBI Taxonomy" id="4803"/>
    <lineage>
        <taxon>Eukaryota</taxon>
        <taxon>Sar</taxon>
        <taxon>Stramenopiles</taxon>
        <taxon>Oomycota</taxon>
        <taxon>Peronosporomycetes</taxon>
        <taxon>Pythiales</taxon>
        <taxon>Pythiaceae</taxon>
    </lineage>
</organism>
<dbReference type="PANTHER" id="PTHR12832">
    <property type="entry name" value="TESTIS-SPECIFIC PROTEIN PBS13 T-COMPLEX 11"/>
    <property type="match status" value="1"/>
</dbReference>
<dbReference type="InterPro" id="IPR008862">
    <property type="entry name" value="Tcp11"/>
</dbReference>
<dbReference type="GO" id="GO:0007165">
    <property type="term" value="P:signal transduction"/>
    <property type="evidence" value="ECO:0007669"/>
    <property type="project" value="TreeGrafter"/>
</dbReference>
<evidence type="ECO:0000256" key="1">
    <source>
        <dbReference type="ARBA" id="ARBA00010954"/>
    </source>
</evidence>
<reference evidence="3" key="1">
    <citation type="submission" date="2022-11" db="EMBL/GenBank/DDBJ databases">
        <authorList>
            <person name="Morgan W.R."/>
            <person name="Tartar A."/>
        </authorList>
    </citation>
    <scope>NUCLEOTIDE SEQUENCE</scope>
    <source>
        <strain evidence="3">ARSEF 373</strain>
    </source>
</reference>
<protein>
    <submittedName>
        <fullName evidence="3">Uncharacterized protein</fullName>
    </submittedName>
</protein>
<reference evidence="3" key="2">
    <citation type="journal article" date="2023" name="Microbiol Resour">
        <title>Decontamination and Annotation of the Draft Genome Sequence of the Oomycete Lagenidium giganteum ARSEF 373.</title>
        <authorList>
            <person name="Morgan W.R."/>
            <person name="Tartar A."/>
        </authorList>
    </citation>
    <scope>NUCLEOTIDE SEQUENCE</scope>
    <source>
        <strain evidence="3">ARSEF 373</strain>
    </source>
</reference>
<proteinExistence type="inferred from homology"/>
<accession>A0AAV2YBR0</accession>
<name>A0AAV2YBR0_9STRA</name>
<feature type="compositionally biased region" description="Acidic residues" evidence="2">
    <location>
        <begin position="443"/>
        <end position="460"/>
    </location>
</feature>
<dbReference type="Pfam" id="PF05794">
    <property type="entry name" value="Tcp11"/>
    <property type="match status" value="1"/>
</dbReference>
<gene>
    <name evidence="3" type="ORF">N0F65_011320</name>
</gene>
<sequence length="927" mass="105522">MVNPQKSACQLRLEARSREYARQRRATCVATSTSSGDEDSDGSDYQAELDAKLRQRIARAAEMRLHQQHARKTHARERVLHAQRVAQEQHAKRREATKNSRRATREKLEVARQRRREKLERLQQLCQRRVQGVLDKVESVKEVQRWREERQRRLLEDQQLDAARRREEQTQRMVRRLSERWQSVESVKDRVQRAKFIQRWYRRQVDARKNAAKLQVVRQDVARIVTSWDEIARVGFEQSMRVMQQRELTRAAQHVLRVLLPAVAAGTPSPSSSPQNSPSPRSSKAASFRVLLMAGMIAFHPDEIMESGRCERLVFAAKFLLHDMHAIGALLDGDNVQALKTAVSRLEARFAFYFDSFSLWKDRDAERLATEMLQSYQEIYASKLRYAAKTIEYEADGLREILAQTEKQLMQLKQALAQVIGRERTQERTVEIEEALQRQADEAEREAEDVDIEDATTEDTVDQKDMQLPGPAHAKEDIQRTNEPSSEVMSLLADEKLVHELMLEPGFRFPQAAAHSESLGGRIKQAMVKAFWAQLAQTKDRQALLRQIDDLRQHFAQAFRGQPQIVQLVEGILSEGVWAELLENAAPHLMQMKQRCDAFLQAIKQIEAPARNESTVEFLRSFNQRFDHALRGDDGVDAAFQLLVDFLSFSTEKVEEVRVDLANVHLGALAAYLARQGSDYEKKLVQRKLAGGFSLANTEKWLEGEFTSFWKQLDEAARDRMQQGDSIVYTQFFRRCVMSLVLVHVEGKTAWPESFQLDMDRLRQARDAMDRVTIVAGMLVLLQEFLARERANAPREVFARLSSDLMVLLSSQGVSGSNLIAQVLATARSASNIQDGTELTALEQRLSGLLSPDSAIFKLLFSRVSNAVSSVVVGGSRCVEAHPSLAAFTNELQGAADSVQRLAKHNESVYAAEYNRMVHALLDKNGA</sequence>
<feature type="region of interest" description="Disordered" evidence="2">
    <location>
        <begin position="437"/>
        <end position="484"/>
    </location>
</feature>
<dbReference type="EMBL" id="DAKRPA010000367">
    <property type="protein sequence ID" value="DAZ92915.1"/>
    <property type="molecule type" value="Genomic_DNA"/>
</dbReference>
<dbReference type="Proteomes" id="UP001146120">
    <property type="component" value="Unassembled WGS sequence"/>
</dbReference>
<evidence type="ECO:0000313" key="4">
    <source>
        <dbReference type="Proteomes" id="UP001146120"/>
    </source>
</evidence>
<evidence type="ECO:0000256" key="2">
    <source>
        <dbReference type="SAM" id="MobiDB-lite"/>
    </source>
</evidence>
<dbReference type="AlphaFoldDB" id="A0AAV2YBR0"/>
<keyword evidence="4" id="KW-1185">Reference proteome</keyword>
<feature type="region of interest" description="Disordered" evidence="2">
    <location>
        <begin position="86"/>
        <end position="107"/>
    </location>
</feature>
<comment type="similarity">
    <text evidence="1">Belongs to the TCP11 family.</text>
</comment>
<comment type="caution">
    <text evidence="3">The sequence shown here is derived from an EMBL/GenBank/DDBJ whole genome shotgun (WGS) entry which is preliminary data.</text>
</comment>
<feature type="compositionally biased region" description="Basic and acidic residues" evidence="2">
    <location>
        <begin position="87"/>
        <end position="107"/>
    </location>
</feature>
<evidence type="ECO:0000313" key="3">
    <source>
        <dbReference type="EMBL" id="DAZ92915.1"/>
    </source>
</evidence>